<dbReference type="EMBL" id="JBFXLU010000191">
    <property type="protein sequence ID" value="KAL2835874.1"/>
    <property type="molecule type" value="Genomic_DNA"/>
</dbReference>
<dbReference type="InterPro" id="IPR020846">
    <property type="entry name" value="MFS_dom"/>
</dbReference>
<name>A0ABR4J8H3_9EURO</name>
<dbReference type="Gene3D" id="1.20.1720.10">
    <property type="entry name" value="Multidrug resistance protein D"/>
    <property type="match status" value="1"/>
</dbReference>
<feature type="transmembrane region" description="Helical" evidence="6">
    <location>
        <begin position="397"/>
        <end position="418"/>
    </location>
</feature>
<keyword evidence="4 6" id="KW-0472">Membrane</keyword>
<feature type="transmembrane region" description="Helical" evidence="6">
    <location>
        <begin position="181"/>
        <end position="201"/>
    </location>
</feature>
<feature type="transmembrane region" description="Helical" evidence="6">
    <location>
        <begin position="424"/>
        <end position="449"/>
    </location>
</feature>
<keyword evidence="9" id="KW-1185">Reference proteome</keyword>
<dbReference type="PANTHER" id="PTHR23502:SF149">
    <property type="entry name" value="TRANSPORTER, PUTATIVE-RELATED"/>
    <property type="match status" value="1"/>
</dbReference>
<evidence type="ECO:0000256" key="3">
    <source>
        <dbReference type="ARBA" id="ARBA00022989"/>
    </source>
</evidence>
<dbReference type="Gene3D" id="1.20.1250.20">
    <property type="entry name" value="MFS general substrate transporter like domains"/>
    <property type="match status" value="1"/>
</dbReference>
<reference evidence="8 9" key="1">
    <citation type="submission" date="2024-07" db="EMBL/GenBank/DDBJ databases">
        <title>Section-level genome sequencing and comparative genomics of Aspergillus sections Usti and Cavernicolus.</title>
        <authorList>
            <consortium name="Lawrence Berkeley National Laboratory"/>
            <person name="Nybo J.L."/>
            <person name="Vesth T.C."/>
            <person name="Theobald S."/>
            <person name="Frisvad J.C."/>
            <person name="Larsen T.O."/>
            <person name="Kjaerboelling I."/>
            <person name="Rothschild-Mancinelli K."/>
            <person name="Lyhne E.K."/>
            <person name="Kogle M.E."/>
            <person name="Barry K."/>
            <person name="Clum A."/>
            <person name="Na H."/>
            <person name="Ledsgaard L."/>
            <person name="Lin J."/>
            <person name="Lipzen A."/>
            <person name="Kuo A."/>
            <person name="Riley R."/>
            <person name="Mondo S."/>
            <person name="Labutti K."/>
            <person name="Haridas S."/>
            <person name="Pangalinan J."/>
            <person name="Salamov A.A."/>
            <person name="Simmons B.A."/>
            <person name="Magnuson J.K."/>
            <person name="Chen J."/>
            <person name="Drula E."/>
            <person name="Henrissat B."/>
            <person name="Wiebenga A."/>
            <person name="Lubbers R.J."/>
            <person name="Gomes A.C."/>
            <person name="Makela M.R."/>
            <person name="Stajich J."/>
            <person name="Grigoriev I.V."/>
            <person name="Mortensen U.H."/>
            <person name="De Vries R.P."/>
            <person name="Baker S.E."/>
            <person name="Andersen M.R."/>
        </authorList>
    </citation>
    <scope>NUCLEOTIDE SEQUENCE [LARGE SCALE GENOMIC DNA]</scope>
    <source>
        <strain evidence="8 9">CBS 123904</strain>
    </source>
</reference>
<accession>A0ABR4J8H3</accession>
<feature type="transmembrane region" description="Helical" evidence="6">
    <location>
        <begin position="54"/>
        <end position="74"/>
    </location>
</feature>
<feature type="transmembrane region" description="Helical" evidence="6">
    <location>
        <begin position="213"/>
        <end position="233"/>
    </location>
</feature>
<keyword evidence="3 6" id="KW-1133">Transmembrane helix</keyword>
<feature type="transmembrane region" description="Helical" evidence="6">
    <location>
        <begin position="461"/>
        <end position="481"/>
    </location>
</feature>
<evidence type="ECO:0000313" key="9">
    <source>
        <dbReference type="Proteomes" id="UP001610446"/>
    </source>
</evidence>
<dbReference type="Proteomes" id="UP001610446">
    <property type="component" value="Unassembled WGS sequence"/>
</dbReference>
<proteinExistence type="predicted"/>
<dbReference type="PROSITE" id="PS50850">
    <property type="entry name" value="MFS"/>
    <property type="match status" value="1"/>
</dbReference>
<feature type="transmembrane region" description="Helical" evidence="6">
    <location>
        <begin position="94"/>
        <end position="113"/>
    </location>
</feature>
<feature type="transmembrane region" description="Helical" evidence="6">
    <location>
        <begin position="354"/>
        <end position="376"/>
    </location>
</feature>
<evidence type="ECO:0000256" key="6">
    <source>
        <dbReference type="SAM" id="Phobius"/>
    </source>
</evidence>
<comment type="subcellular location">
    <subcellularLocation>
        <location evidence="1">Membrane</location>
        <topology evidence="1">Multi-pass membrane protein</topology>
    </subcellularLocation>
</comment>
<organism evidence="8 9">
    <name type="scientific">Aspergillus pseudoustus</name>
    <dbReference type="NCBI Taxonomy" id="1810923"/>
    <lineage>
        <taxon>Eukaryota</taxon>
        <taxon>Fungi</taxon>
        <taxon>Dikarya</taxon>
        <taxon>Ascomycota</taxon>
        <taxon>Pezizomycotina</taxon>
        <taxon>Eurotiomycetes</taxon>
        <taxon>Eurotiomycetidae</taxon>
        <taxon>Eurotiales</taxon>
        <taxon>Aspergillaceae</taxon>
        <taxon>Aspergillus</taxon>
        <taxon>Aspergillus subgen. Nidulantes</taxon>
    </lineage>
</organism>
<dbReference type="InterPro" id="IPR036259">
    <property type="entry name" value="MFS_trans_sf"/>
</dbReference>
<comment type="caution">
    <text evidence="8">The sequence shown here is derived from an EMBL/GenBank/DDBJ whole genome shotgun (WGS) entry which is preliminary data.</text>
</comment>
<sequence length="518" mass="56330">MSSSRRTSFAGPQSVSAHFELLPGTEVLRDLSGQTSQSGPILVPRPSKNRSDPLNDLVVGTQFLYLFVSVESALSMGPMFPFFAEEFGLDDTQLSLLTGSCVLALGFANFLIVPCSNIFGRRATSITLCALGAATCIWQALATSYSSFLAARAINRIATATSETILVQVVSDVFFMHDRGLWTGVYFMGYFLGLFIGPIIAGNIAQRFGWRSFFWLSLAMTGVNLITLCALFPETKYRRLPSRKLASPPSVSCNDEPKSESIKLEERANDVEPSSVVGQGRPSKGQFKLWKAPDPDWKRFLIRDTLSSITVFFFPIILWAGLNVAGPANVLLYWNLTESAILGSPPYNFTPSAVGYSNFAFVIGGTVGLLTAGPLSDWVAMRATTANNGIREAEMRLPALIPYFFTSILGIIIGGLGYAEVWGWPLLVVVGYGFSGLCVTAVPTIAVAYAVDCYRPISAEIMVVATVIKNTCGFAMSYWVFPLAERKGWLVPAMVQLALTAGPMLRLTKNAAVHSYHE</sequence>
<feature type="domain" description="Major facilitator superfamily (MFS) profile" evidence="7">
    <location>
        <begin position="57"/>
        <end position="518"/>
    </location>
</feature>
<evidence type="ECO:0000256" key="5">
    <source>
        <dbReference type="SAM" id="MobiDB-lite"/>
    </source>
</evidence>
<dbReference type="Pfam" id="PF07690">
    <property type="entry name" value="MFS_1"/>
    <property type="match status" value="1"/>
</dbReference>
<feature type="region of interest" description="Disordered" evidence="5">
    <location>
        <begin position="244"/>
        <end position="282"/>
    </location>
</feature>
<dbReference type="InterPro" id="IPR011701">
    <property type="entry name" value="MFS"/>
</dbReference>
<dbReference type="PANTHER" id="PTHR23502">
    <property type="entry name" value="MAJOR FACILITATOR SUPERFAMILY"/>
    <property type="match status" value="1"/>
</dbReference>
<protein>
    <submittedName>
        <fullName evidence="8">Major facilitator superfamily domain-containing protein</fullName>
    </submittedName>
</protein>
<gene>
    <name evidence="8" type="ORF">BJY01DRAFT_238549</name>
</gene>
<keyword evidence="2 6" id="KW-0812">Transmembrane</keyword>
<evidence type="ECO:0000313" key="8">
    <source>
        <dbReference type="EMBL" id="KAL2835874.1"/>
    </source>
</evidence>
<dbReference type="SUPFAM" id="SSF103473">
    <property type="entry name" value="MFS general substrate transporter"/>
    <property type="match status" value="1"/>
</dbReference>
<evidence type="ECO:0000259" key="7">
    <source>
        <dbReference type="PROSITE" id="PS50850"/>
    </source>
</evidence>
<evidence type="ECO:0000256" key="4">
    <source>
        <dbReference type="ARBA" id="ARBA00023136"/>
    </source>
</evidence>
<feature type="transmembrane region" description="Helical" evidence="6">
    <location>
        <begin position="309"/>
        <end position="334"/>
    </location>
</feature>
<evidence type="ECO:0000256" key="1">
    <source>
        <dbReference type="ARBA" id="ARBA00004141"/>
    </source>
</evidence>
<evidence type="ECO:0000256" key="2">
    <source>
        <dbReference type="ARBA" id="ARBA00022692"/>
    </source>
</evidence>
<feature type="compositionally biased region" description="Basic and acidic residues" evidence="5">
    <location>
        <begin position="255"/>
        <end position="270"/>
    </location>
</feature>